<accession>A0ABQ3ANQ8</accession>
<keyword evidence="4" id="KW-1185">Reference proteome</keyword>
<reference evidence="4" key="1">
    <citation type="journal article" date="2019" name="Int. J. Syst. Evol. Microbiol.">
        <title>The Global Catalogue of Microorganisms (GCM) 10K type strain sequencing project: providing services to taxonomists for standard genome sequencing and annotation.</title>
        <authorList>
            <consortium name="The Broad Institute Genomics Platform"/>
            <consortium name="The Broad Institute Genome Sequencing Center for Infectious Disease"/>
            <person name="Wu L."/>
            <person name="Ma J."/>
        </authorList>
    </citation>
    <scope>NUCLEOTIDE SEQUENCE [LARGE SCALE GENOMIC DNA]</scope>
    <source>
        <strain evidence="4">JCM 4594</strain>
    </source>
</reference>
<dbReference type="PANTHER" id="PTHR43156">
    <property type="entry name" value="STAGE II SPORULATION PROTEIN E-RELATED"/>
    <property type="match status" value="1"/>
</dbReference>
<dbReference type="Gene3D" id="3.30.450.20">
    <property type="entry name" value="PAS domain"/>
    <property type="match status" value="1"/>
</dbReference>
<dbReference type="Proteomes" id="UP000600946">
    <property type="component" value="Unassembled WGS sequence"/>
</dbReference>
<organism evidence="3 4">
    <name type="scientific">Streptomyces xanthochromogenes</name>
    <dbReference type="NCBI Taxonomy" id="67384"/>
    <lineage>
        <taxon>Bacteria</taxon>
        <taxon>Bacillati</taxon>
        <taxon>Actinomycetota</taxon>
        <taxon>Actinomycetes</taxon>
        <taxon>Kitasatosporales</taxon>
        <taxon>Streptomycetaceae</taxon>
        <taxon>Streptomyces</taxon>
    </lineage>
</organism>
<name>A0ABQ3ANQ8_9ACTN</name>
<evidence type="ECO:0000259" key="2">
    <source>
        <dbReference type="PROSITE" id="PS50113"/>
    </source>
</evidence>
<dbReference type="PROSITE" id="PS50113">
    <property type="entry name" value="PAC"/>
    <property type="match status" value="1"/>
</dbReference>
<evidence type="ECO:0000256" key="1">
    <source>
        <dbReference type="ARBA" id="ARBA00022801"/>
    </source>
</evidence>
<gene>
    <name evidence="3" type="ORF">GCM10010326_62020</name>
</gene>
<dbReference type="CDD" id="cd00130">
    <property type="entry name" value="PAS"/>
    <property type="match status" value="1"/>
</dbReference>
<dbReference type="CDD" id="cd16936">
    <property type="entry name" value="HATPase_RsbW-like"/>
    <property type="match status" value="1"/>
</dbReference>
<dbReference type="InterPro" id="IPR001932">
    <property type="entry name" value="PPM-type_phosphatase-like_dom"/>
</dbReference>
<sequence>MDAGAEGGGAAGLCHCGGAAGGEECRFLHSYGRDLRMGSFDWDLGAGLMYMDEPALDVFDLRPDEYDDRPESLAARVPPAEALRLDALVSQALKNGSVNYGVYFRIRARDGGLRWTHTQGFVRRDENGRPLRIIGIVRDATQELAESTARVGLDDERRRTTSVVEATTAALAHARTVKDVIDVMKDSRGPEYLGATSLVMGLLEAGRIHLIAEGPEGSFVPGTRWTRVDERYPMSEVIRTLAPRFIESPRDFEESYPGLWPNISGLGITSAAYLPLIAQGRPIGAIGLLYSDKRGFTTDERNLLVALGSSIAQSLQRAMLYEQEHDLAEGLQQAMLPRRIPEVPGARLAVRYRSARFGRDIGGDWYDVIPLPGGRVGVAIGDVQGHDTHAAAVMGQLRIVLRAYAAEGHAPATVTARASVFLHELDTDRFATCTYAEADLSTGVVQIVRAGHVDPLLRLADGSCRRLPVEGGLPLGLSAEFGRLEYPVSTIELDPGQTLLLYTDGLVERPGADLDDGMQWLASLVRSGPEELEALADRLCDVVDERGGQDDVALLLLRRSETEVPQDGGRLRQHVAQNDPEALTSSRHMIRAAVRAWGARERSDEIELAADELITNALMHTDGGAIVTIRVLSGPERRLRVEVEDRSSALPRRREAGSSGVSGRGLMLVDRLADVWGVESRGSGKCVWCEFTVPERN</sequence>
<dbReference type="SUPFAM" id="SSF55781">
    <property type="entry name" value="GAF domain-like"/>
    <property type="match status" value="1"/>
</dbReference>
<protein>
    <submittedName>
        <fullName evidence="3">Magnesium or manganese-dependent protein phosphatase</fullName>
    </submittedName>
</protein>
<feature type="domain" description="PAC" evidence="2">
    <location>
        <begin position="100"/>
        <end position="152"/>
    </location>
</feature>
<dbReference type="Pfam" id="PF13185">
    <property type="entry name" value="GAF_2"/>
    <property type="match status" value="1"/>
</dbReference>
<dbReference type="InterPro" id="IPR035965">
    <property type="entry name" value="PAS-like_dom_sf"/>
</dbReference>
<dbReference type="InterPro" id="IPR029016">
    <property type="entry name" value="GAF-like_dom_sf"/>
</dbReference>
<comment type="caution">
    <text evidence="3">The sequence shown here is derived from an EMBL/GenBank/DDBJ whole genome shotgun (WGS) entry which is preliminary data.</text>
</comment>
<proteinExistence type="predicted"/>
<dbReference type="SUPFAM" id="SSF55874">
    <property type="entry name" value="ATPase domain of HSP90 chaperone/DNA topoisomerase II/histidine kinase"/>
    <property type="match status" value="1"/>
</dbReference>
<dbReference type="InterPro" id="IPR013655">
    <property type="entry name" value="PAS_fold_3"/>
</dbReference>
<dbReference type="Pfam" id="PF08447">
    <property type="entry name" value="PAS_3"/>
    <property type="match status" value="1"/>
</dbReference>
<dbReference type="InterPro" id="IPR003594">
    <property type="entry name" value="HATPase_dom"/>
</dbReference>
<dbReference type="InterPro" id="IPR000014">
    <property type="entry name" value="PAS"/>
</dbReference>
<dbReference type="SMART" id="SM00331">
    <property type="entry name" value="PP2C_SIG"/>
    <property type="match status" value="1"/>
</dbReference>
<dbReference type="InterPro" id="IPR001610">
    <property type="entry name" value="PAC"/>
</dbReference>
<dbReference type="SUPFAM" id="SSF55785">
    <property type="entry name" value="PYP-like sensor domain (PAS domain)"/>
    <property type="match status" value="1"/>
</dbReference>
<dbReference type="Gene3D" id="3.30.450.40">
    <property type="match status" value="1"/>
</dbReference>
<dbReference type="InterPro" id="IPR003018">
    <property type="entry name" value="GAF"/>
</dbReference>
<dbReference type="Pfam" id="PF07228">
    <property type="entry name" value="SpoIIE"/>
    <property type="match status" value="1"/>
</dbReference>
<dbReference type="PANTHER" id="PTHR43156:SF2">
    <property type="entry name" value="STAGE II SPORULATION PROTEIN E"/>
    <property type="match status" value="1"/>
</dbReference>
<dbReference type="Gene3D" id="3.60.40.10">
    <property type="entry name" value="PPM-type phosphatase domain"/>
    <property type="match status" value="1"/>
</dbReference>
<dbReference type="InterPro" id="IPR000700">
    <property type="entry name" value="PAS-assoc_C"/>
</dbReference>
<dbReference type="InterPro" id="IPR036457">
    <property type="entry name" value="PPM-type-like_dom_sf"/>
</dbReference>
<keyword evidence="1" id="KW-0378">Hydrolase</keyword>
<evidence type="ECO:0000313" key="3">
    <source>
        <dbReference type="EMBL" id="GGY58913.1"/>
    </source>
</evidence>
<dbReference type="SUPFAM" id="SSF81606">
    <property type="entry name" value="PP2C-like"/>
    <property type="match status" value="1"/>
</dbReference>
<dbReference type="SMART" id="SM00086">
    <property type="entry name" value="PAC"/>
    <property type="match status" value="1"/>
</dbReference>
<dbReference type="Gene3D" id="3.30.565.10">
    <property type="entry name" value="Histidine kinase-like ATPase, C-terminal domain"/>
    <property type="match status" value="1"/>
</dbReference>
<dbReference type="InterPro" id="IPR036890">
    <property type="entry name" value="HATPase_C_sf"/>
</dbReference>
<dbReference type="InterPro" id="IPR052016">
    <property type="entry name" value="Bact_Sigma-Reg"/>
</dbReference>
<dbReference type="EMBL" id="BMUU01000013">
    <property type="protein sequence ID" value="GGY58913.1"/>
    <property type="molecule type" value="Genomic_DNA"/>
</dbReference>
<dbReference type="Pfam" id="PF13581">
    <property type="entry name" value="HATPase_c_2"/>
    <property type="match status" value="1"/>
</dbReference>
<evidence type="ECO:0000313" key="4">
    <source>
        <dbReference type="Proteomes" id="UP000600946"/>
    </source>
</evidence>
<dbReference type="SMART" id="SM00065">
    <property type="entry name" value="GAF"/>
    <property type="match status" value="1"/>
</dbReference>